<dbReference type="EMBL" id="KN840465">
    <property type="protein sequence ID" value="KIP09471.1"/>
    <property type="molecule type" value="Genomic_DNA"/>
</dbReference>
<keyword evidence="6" id="KW-0732">Signal</keyword>
<gene>
    <name evidence="8" type="primary">PHLGI315698</name>
    <name evidence="8" type="ORF">PHLGIDRAFT_315698</name>
</gene>
<reference evidence="8 9" key="1">
    <citation type="journal article" date="2014" name="PLoS Genet.">
        <title>Analysis of the Phlebiopsis gigantea genome, transcriptome and secretome provides insight into its pioneer colonization strategies of wood.</title>
        <authorList>
            <person name="Hori C."/>
            <person name="Ishida T."/>
            <person name="Igarashi K."/>
            <person name="Samejima M."/>
            <person name="Suzuki H."/>
            <person name="Master E."/>
            <person name="Ferreira P."/>
            <person name="Ruiz-Duenas F.J."/>
            <person name="Held B."/>
            <person name="Canessa P."/>
            <person name="Larrondo L.F."/>
            <person name="Schmoll M."/>
            <person name="Druzhinina I.S."/>
            <person name="Kubicek C.P."/>
            <person name="Gaskell J.A."/>
            <person name="Kersten P."/>
            <person name="St John F."/>
            <person name="Glasner J."/>
            <person name="Sabat G."/>
            <person name="Splinter BonDurant S."/>
            <person name="Syed K."/>
            <person name="Yadav J."/>
            <person name="Mgbeahuruike A.C."/>
            <person name="Kovalchuk A."/>
            <person name="Asiegbu F.O."/>
            <person name="Lackner G."/>
            <person name="Hoffmeister D."/>
            <person name="Rencoret J."/>
            <person name="Gutierrez A."/>
            <person name="Sun H."/>
            <person name="Lindquist E."/>
            <person name="Barry K."/>
            <person name="Riley R."/>
            <person name="Grigoriev I.V."/>
            <person name="Henrissat B."/>
            <person name="Kues U."/>
            <person name="Berka R.M."/>
            <person name="Martinez A.T."/>
            <person name="Covert S.F."/>
            <person name="Blanchette R.A."/>
            <person name="Cullen D."/>
        </authorList>
    </citation>
    <scope>NUCLEOTIDE SEQUENCE [LARGE SCALE GENOMIC DNA]</scope>
    <source>
        <strain evidence="8 9">11061_1 CR5-6</strain>
    </source>
</reference>
<evidence type="ECO:0000256" key="5">
    <source>
        <dbReference type="SAM" id="MobiDB-lite"/>
    </source>
</evidence>
<dbReference type="PANTHER" id="PTHR31297:SF43">
    <property type="entry name" value="GLUCAN 1,3-BETA-GLUCOSIDASE 3"/>
    <property type="match status" value="1"/>
</dbReference>
<evidence type="ECO:0000313" key="8">
    <source>
        <dbReference type="EMBL" id="KIP09471.1"/>
    </source>
</evidence>
<feature type="chain" id="PRO_5002178146" evidence="6">
    <location>
        <begin position="21"/>
        <end position="596"/>
    </location>
</feature>
<comment type="similarity">
    <text evidence="1 4">Belongs to the glycosyl hydrolase 5 (cellulase A) family.</text>
</comment>
<protein>
    <submittedName>
        <fullName evidence="8">Glycoside hydrolase family 5 protein</fullName>
    </submittedName>
</protein>
<dbReference type="InterPro" id="IPR050386">
    <property type="entry name" value="Glycosyl_hydrolase_5"/>
</dbReference>
<dbReference type="InterPro" id="IPR001547">
    <property type="entry name" value="Glyco_hydro_5"/>
</dbReference>
<feature type="region of interest" description="Disordered" evidence="5">
    <location>
        <begin position="473"/>
        <end position="526"/>
    </location>
</feature>
<dbReference type="OrthoDB" id="1887033at2759"/>
<feature type="compositionally biased region" description="Polar residues" evidence="5">
    <location>
        <begin position="478"/>
        <end position="490"/>
    </location>
</feature>
<dbReference type="GO" id="GO:0009251">
    <property type="term" value="P:glucan catabolic process"/>
    <property type="evidence" value="ECO:0007669"/>
    <property type="project" value="TreeGrafter"/>
</dbReference>
<dbReference type="AlphaFoldDB" id="A0A0C3S2F5"/>
<dbReference type="Pfam" id="PF00150">
    <property type="entry name" value="Cellulase"/>
    <property type="match status" value="1"/>
</dbReference>
<evidence type="ECO:0000256" key="4">
    <source>
        <dbReference type="RuleBase" id="RU361153"/>
    </source>
</evidence>
<dbReference type="GO" id="GO:0046557">
    <property type="term" value="F:glucan endo-1,6-beta-glucosidase activity"/>
    <property type="evidence" value="ECO:0007669"/>
    <property type="project" value="TreeGrafter"/>
</dbReference>
<keyword evidence="3 4" id="KW-0326">Glycosidase</keyword>
<feature type="region of interest" description="Disordered" evidence="5">
    <location>
        <begin position="22"/>
        <end position="67"/>
    </location>
</feature>
<feature type="signal peptide" evidence="6">
    <location>
        <begin position="1"/>
        <end position="20"/>
    </location>
</feature>
<proteinExistence type="inferred from homology"/>
<evidence type="ECO:0000256" key="3">
    <source>
        <dbReference type="ARBA" id="ARBA00023295"/>
    </source>
</evidence>
<evidence type="ECO:0000256" key="1">
    <source>
        <dbReference type="ARBA" id="ARBA00005641"/>
    </source>
</evidence>
<organism evidence="8 9">
    <name type="scientific">Phlebiopsis gigantea (strain 11061_1 CR5-6)</name>
    <name type="common">White-rot fungus</name>
    <name type="synonym">Peniophora gigantea</name>
    <dbReference type="NCBI Taxonomy" id="745531"/>
    <lineage>
        <taxon>Eukaryota</taxon>
        <taxon>Fungi</taxon>
        <taxon>Dikarya</taxon>
        <taxon>Basidiomycota</taxon>
        <taxon>Agaricomycotina</taxon>
        <taxon>Agaricomycetes</taxon>
        <taxon>Polyporales</taxon>
        <taxon>Phanerochaetaceae</taxon>
        <taxon>Phlebiopsis</taxon>
    </lineage>
</organism>
<keyword evidence="9" id="KW-1185">Reference proteome</keyword>
<feature type="domain" description="Glycoside hydrolase family 5" evidence="7">
    <location>
        <begin position="144"/>
        <end position="418"/>
    </location>
</feature>
<evidence type="ECO:0000313" key="9">
    <source>
        <dbReference type="Proteomes" id="UP000053257"/>
    </source>
</evidence>
<name>A0A0C3S2F5_PHLG1</name>
<dbReference type="Gene3D" id="3.20.20.80">
    <property type="entry name" value="Glycosidases"/>
    <property type="match status" value="1"/>
</dbReference>
<accession>A0A0C3S2F5</accession>
<dbReference type="STRING" id="745531.A0A0C3S2F5"/>
<dbReference type="GO" id="GO:0005576">
    <property type="term" value="C:extracellular region"/>
    <property type="evidence" value="ECO:0007669"/>
    <property type="project" value="TreeGrafter"/>
</dbReference>
<dbReference type="Proteomes" id="UP000053257">
    <property type="component" value="Unassembled WGS sequence"/>
</dbReference>
<dbReference type="HOGENOM" id="CLU_004624_8_0_1"/>
<feature type="compositionally biased region" description="Low complexity" evidence="5">
    <location>
        <begin position="51"/>
        <end position="64"/>
    </location>
</feature>
<evidence type="ECO:0000256" key="2">
    <source>
        <dbReference type="ARBA" id="ARBA00022801"/>
    </source>
</evidence>
<dbReference type="InterPro" id="IPR017853">
    <property type="entry name" value="GH"/>
</dbReference>
<evidence type="ECO:0000259" key="7">
    <source>
        <dbReference type="Pfam" id="PF00150"/>
    </source>
</evidence>
<keyword evidence="2 4" id="KW-0378">Hydrolase</keyword>
<sequence>MQLTSGAFGALLQTLSLTQGLYKPTPSPAGPSTYSKTLAGDRPSTYDDNSGDPLDSASSDSSCSWVPPYDAPPLEDQAFPPFDSAKATVYRYRQQQSVNLGSWFVHEAWMTPSPFSCAADNQISELDIASGWGSTDNARAVLERHWDTFINESDFQYLASIGINTVRLPIGYWSLGPNFCQNTPYAPVADVYQNSWSRIIRTINLAGSVGIGVLVDLHGAPGSQNGQQHSGISDGVTNLFDSPQYINQTITVLTYLMRNLAWVTNVVGIQVLNEPQNVPSLPDFYTQALDAMRNVYPESNLPLYLHDGFNLEQFSPFVAGRRDFVVQDHHSYFVFTPSDANEPASDHLTDIQGGIGDSLRTASNQARRNLVVDEFSCALTDASLRDESNPDQARQDFCTGQAEIYTNATAGWSFWAYRKEDCVDDPGWCFTAAVGNALPSTFFSYGVPSGPEPSQLPDTSTLMAGMPTPPLMEGMGTPTANPYQPFSGGQVTPEAPAPFEASNGSPPSYLPASNAPPGSAEASSSRGYTDGFLTARIFSLYSLSKLGFVGQYVQDSITALGPAVVAPGTEDAYQSGFLRGLSDGEGVVYAGLGHSG</sequence>
<dbReference type="SUPFAM" id="SSF51445">
    <property type="entry name" value="(Trans)glycosidases"/>
    <property type="match status" value="1"/>
</dbReference>
<evidence type="ECO:0000256" key="6">
    <source>
        <dbReference type="SAM" id="SignalP"/>
    </source>
</evidence>
<dbReference type="PANTHER" id="PTHR31297">
    <property type="entry name" value="GLUCAN ENDO-1,6-BETA-GLUCOSIDASE B"/>
    <property type="match status" value="1"/>
</dbReference>
<dbReference type="GO" id="GO:0009986">
    <property type="term" value="C:cell surface"/>
    <property type="evidence" value="ECO:0007669"/>
    <property type="project" value="TreeGrafter"/>
</dbReference>